<dbReference type="Proteomes" id="UP000694397">
    <property type="component" value="Chromosome 1"/>
</dbReference>
<protein>
    <recommendedName>
        <fullName evidence="1">Pyrin domain-containing protein</fullName>
    </recommendedName>
</protein>
<evidence type="ECO:0000259" key="1">
    <source>
        <dbReference type="PROSITE" id="PS50824"/>
    </source>
</evidence>
<keyword evidence="3" id="KW-1185">Reference proteome</keyword>
<dbReference type="CDD" id="cd08321">
    <property type="entry name" value="Pyrin_ASC-like"/>
    <property type="match status" value="1"/>
</dbReference>
<dbReference type="AlphaFoldDB" id="A0A8C9QW91"/>
<dbReference type="InterPro" id="IPR004020">
    <property type="entry name" value="DAPIN"/>
</dbReference>
<dbReference type="PROSITE" id="PS50824">
    <property type="entry name" value="DAPIN"/>
    <property type="match status" value="1"/>
</dbReference>
<name>A0A8C9QW91_SCLFO</name>
<reference evidence="2" key="2">
    <citation type="submission" date="2025-08" db="UniProtKB">
        <authorList>
            <consortium name="Ensembl"/>
        </authorList>
    </citation>
    <scope>IDENTIFICATION</scope>
</reference>
<evidence type="ECO:0000313" key="2">
    <source>
        <dbReference type="Ensembl" id="ENSSFOP00015000287.1"/>
    </source>
</evidence>
<evidence type="ECO:0000313" key="3">
    <source>
        <dbReference type="Proteomes" id="UP000694397"/>
    </source>
</evidence>
<dbReference type="SUPFAM" id="SSF47986">
    <property type="entry name" value="DEATH domain"/>
    <property type="match status" value="1"/>
</dbReference>
<reference evidence="2" key="3">
    <citation type="submission" date="2025-09" db="UniProtKB">
        <authorList>
            <consortium name="Ensembl"/>
        </authorList>
    </citation>
    <scope>IDENTIFICATION</scope>
</reference>
<organism evidence="2 3">
    <name type="scientific">Scleropages formosus</name>
    <name type="common">Asian bonytongue</name>
    <name type="synonym">Osteoglossum formosum</name>
    <dbReference type="NCBI Taxonomy" id="113540"/>
    <lineage>
        <taxon>Eukaryota</taxon>
        <taxon>Metazoa</taxon>
        <taxon>Chordata</taxon>
        <taxon>Craniata</taxon>
        <taxon>Vertebrata</taxon>
        <taxon>Euteleostomi</taxon>
        <taxon>Actinopterygii</taxon>
        <taxon>Neopterygii</taxon>
        <taxon>Teleostei</taxon>
        <taxon>Osteoglossocephala</taxon>
        <taxon>Osteoglossomorpha</taxon>
        <taxon>Osteoglossiformes</taxon>
        <taxon>Osteoglossidae</taxon>
        <taxon>Scleropages</taxon>
    </lineage>
</organism>
<accession>A0A8C9QW91</accession>
<dbReference type="Pfam" id="PF02758">
    <property type="entry name" value="PYRIN"/>
    <property type="match status" value="1"/>
</dbReference>
<dbReference type="Gene3D" id="1.10.533.10">
    <property type="entry name" value="Death Domain, Fas"/>
    <property type="match status" value="1"/>
</dbReference>
<proteinExistence type="predicted"/>
<dbReference type="InterPro" id="IPR011029">
    <property type="entry name" value="DEATH-like_dom_sf"/>
</dbReference>
<dbReference type="SMART" id="SM01289">
    <property type="entry name" value="PYRIN"/>
    <property type="match status" value="1"/>
</dbReference>
<dbReference type="Ensembl" id="ENSSFOT00015000314.2">
    <property type="protein sequence ID" value="ENSSFOP00015000287.1"/>
    <property type="gene ID" value="ENSSFOG00015000265.2"/>
</dbReference>
<reference evidence="2 3" key="1">
    <citation type="submission" date="2019-04" db="EMBL/GenBank/DDBJ databases">
        <authorList>
            <consortium name="Wellcome Sanger Institute Data Sharing"/>
        </authorList>
    </citation>
    <scope>NUCLEOTIDE SEQUENCE [LARGE SCALE GENOMIC DNA]</scope>
</reference>
<dbReference type="GeneTree" id="ENSGT01140000285179"/>
<sequence>NGTSNITTLLFSTLEELVKDELKRFRFYLSQKNLLEGYKHIPKGQLEKTSPTDIVARMVESNGRQGALEITLYILKKMTQLELASRLEKACKQSKIIFLFSIFPN</sequence>
<feature type="domain" description="Pyrin" evidence="1">
    <location>
        <begin position="10"/>
        <end position="93"/>
    </location>
</feature>
<dbReference type="OrthoDB" id="10058437at2759"/>